<protein>
    <recommendedName>
        <fullName evidence="3">Ureidoglycolate hydrolase</fullName>
    </recommendedName>
</protein>
<name>A0ABS6H7D8_9PROT</name>
<keyword evidence="2" id="KW-1185">Reference proteome</keyword>
<comment type="caution">
    <text evidence="1">The sequence shown here is derived from an EMBL/GenBank/DDBJ whole genome shotgun (WGS) entry which is preliminary data.</text>
</comment>
<sequence length="158" mass="17135">MNTILTTPVDATPETIAPFGTLVLPGEDGTPFGAQDATLDLTQGTPRFYIMRLPHRPLLIRGITRHLRVTQCLASTDGADWFIGLAPAEVPLTAEGITCFRIPGGTALCLHRGTWHAGPFFTATRQDFFNLELSDTNETDHDTVRIDTQFGVALSIAA</sequence>
<gene>
    <name evidence="1" type="ORF">JJQ90_12900</name>
</gene>
<accession>A0ABS6H7D8</accession>
<evidence type="ECO:0008006" key="3">
    <source>
        <dbReference type="Google" id="ProtNLM"/>
    </source>
</evidence>
<dbReference type="EMBL" id="JAERQM010000003">
    <property type="protein sequence ID" value="MBU8544612.1"/>
    <property type="molecule type" value="Genomic_DNA"/>
</dbReference>
<dbReference type="PANTHER" id="PTHR35721">
    <property type="entry name" value="UREIDOGLYCOLATE HYDROLASE"/>
    <property type="match status" value="1"/>
</dbReference>
<dbReference type="Proteomes" id="UP000689967">
    <property type="component" value="Unassembled WGS sequence"/>
</dbReference>
<evidence type="ECO:0000313" key="1">
    <source>
        <dbReference type="EMBL" id="MBU8544612.1"/>
    </source>
</evidence>
<dbReference type="PANTHER" id="PTHR35721:SF1">
    <property type="entry name" value="UREIDOGLYCOLATE HYDROLASE"/>
    <property type="match status" value="1"/>
</dbReference>
<reference evidence="1 2" key="1">
    <citation type="submission" date="2021-01" db="EMBL/GenBank/DDBJ databases">
        <title>Roseomonas sp. nov, a bacterium isolated from an oil production mixture in Yumen Oilfield.</title>
        <authorList>
            <person name="Wu D."/>
        </authorList>
    </citation>
    <scope>NUCLEOTIDE SEQUENCE [LARGE SCALE GENOMIC DNA]</scope>
    <source>
        <strain evidence="1 2">ROY-5-3</strain>
    </source>
</reference>
<dbReference type="RefSeq" id="WP_216875968.1">
    <property type="nucleotide sequence ID" value="NZ_JAERQM010000003.1"/>
</dbReference>
<organism evidence="1 2">
    <name type="scientific">Falsiroseomonas oleicola</name>
    <dbReference type="NCBI Taxonomy" id="2801474"/>
    <lineage>
        <taxon>Bacteria</taxon>
        <taxon>Pseudomonadati</taxon>
        <taxon>Pseudomonadota</taxon>
        <taxon>Alphaproteobacteria</taxon>
        <taxon>Acetobacterales</taxon>
        <taxon>Roseomonadaceae</taxon>
        <taxon>Falsiroseomonas</taxon>
    </lineage>
</organism>
<proteinExistence type="predicted"/>
<evidence type="ECO:0000313" key="2">
    <source>
        <dbReference type="Proteomes" id="UP000689967"/>
    </source>
</evidence>